<evidence type="ECO:0000313" key="8">
    <source>
        <dbReference type="Proteomes" id="UP000434957"/>
    </source>
</evidence>
<dbReference type="EMBL" id="QXFT01002996">
    <property type="protein sequence ID" value="KAE9290539.1"/>
    <property type="molecule type" value="Genomic_DNA"/>
</dbReference>
<dbReference type="Proteomes" id="UP000429607">
    <property type="component" value="Unassembled WGS sequence"/>
</dbReference>
<dbReference type="OrthoDB" id="92559at2759"/>
<feature type="domain" description="CCHC-type" evidence="3">
    <location>
        <begin position="103"/>
        <end position="116"/>
    </location>
</feature>
<feature type="compositionally biased region" description="Low complexity" evidence="2">
    <location>
        <begin position="134"/>
        <end position="145"/>
    </location>
</feature>
<dbReference type="Proteomes" id="UP000434957">
    <property type="component" value="Unassembled WGS sequence"/>
</dbReference>
<feature type="region of interest" description="Disordered" evidence="2">
    <location>
        <begin position="127"/>
        <end position="153"/>
    </location>
</feature>
<gene>
    <name evidence="5" type="ORF">PR001_g23303</name>
    <name evidence="4" type="ORF">PR002_g24757</name>
    <name evidence="6" type="ORF">PR003_g25265</name>
</gene>
<proteinExistence type="predicted"/>
<dbReference type="Gene3D" id="4.10.60.10">
    <property type="entry name" value="Zinc finger, CCHC-type"/>
    <property type="match status" value="1"/>
</dbReference>
<dbReference type="AlphaFoldDB" id="A0A6A3I812"/>
<keyword evidence="8" id="KW-1185">Reference proteome</keyword>
<dbReference type="GO" id="GO:0008270">
    <property type="term" value="F:zinc ion binding"/>
    <property type="evidence" value="ECO:0007669"/>
    <property type="project" value="UniProtKB-KW"/>
</dbReference>
<sequence length="153" mass="16733">MNAIITDGEMANIILQGVETTHRCVVRLFNSPNMVGAENLEPDLDVVLNTPRGEAERGKSIGDGVKSDDERPVKAMQAKQWGQQKKKPFSGGRKKGKKETRTCYYCKKKGHLRAQCYAYKANQKKVFGGDDGKSSGNNGSGNNKSPTPSGLMR</sequence>
<organism evidence="4 9">
    <name type="scientific">Phytophthora rubi</name>
    <dbReference type="NCBI Taxonomy" id="129364"/>
    <lineage>
        <taxon>Eukaryota</taxon>
        <taxon>Sar</taxon>
        <taxon>Stramenopiles</taxon>
        <taxon>Oomycota</taxon>
        <taxon>Peronosporomycetes</taxon>
        <taxon>Peronosporales</taxon>
        <taxon>Peronosporaceae</taxon>
        <taxon>Phytophthora</taxon>
    </lineage>
</organism>
<keyword evidence="1" id="KW-0862">Zinc</keyword>
<evidence type="ECO:0000313" key="9">
    <source>
        <dbReference type="Proteomes" id="UP000435112"/>
    </source>
</evidence>
<dbReference type="InterPro" id="IPR036875">
    <property type="entry name" value="Znf_CCHC_sf"/>
</dbReference>
<evidence type="ECO:0000256" key="2">
    <source>
        <dbReference type="SAM" id="MobiDB-lite"/>
    </source>
</evidence>
<protein>
    <recommendedName>
        <fullName evidence="3">CCHC-type domain-containing protein</fullName>
    </recommendedName>
</protein>
<dbReference type="InterPro" id="IPR001878">
    <property type="entry name" value="Znf_CCHC"/>
</dbReference>
<dbReference type="SMART" id="SM00343">
    <property type="entry name" value="ZnF_C2HC"/>
    <property type="match status" value="1"/>
</dbReference>
<accession>A0A6A3I812</accession>
<evidence type="ECO:0000313" key="5">
    <source>
        <dbReference type="EMBL" id="KAE8983976.1"/>
    </source>
</evidence>
<dbReference type="Proteomes" id="UP000435112">
    <property type="component" value="Unassembled WGS sequence"/>
</dbReference>
<feature type="region of interest" description="Disordered" evidence="2">
    <location>
        <begin position="50"/>
        <end position="99"/>
    </location>
</feature>
<feature type="compositionally biased region" description="Basic residues" evidence="2">
    <location>
        <begin position="84"/>
        <end position="98"/>
    </location>
</feature>
<dbReference type="PROSITE" id="PS50158">
    <property type="entry name" value="ZF_CCHC"/>
    <property type="match status" value="1"/>
</dbReference>
<keyword evidence="1" id="KW-0479">Metal-binding</keyword>
<feature type="compositionally biased region" description="Basic and acidic residues" evidence="2">
    <location>
        <begin position="53"/>
        <end position="73"/>
    </location>
</feature>
<dbReference type="GO" id="GO:0003676">
    <property type="term" value="F:nucleic acid binding"/>
    <property type="evidence" value="ECO:0007669"/>
    <property type="project" value="InterPro"/>
</dbReference>
<dbReference type="EMBL" id="QXFU01003107">
    <property type="protein sequence ID" value="KAE8978291.1"/>
    <property type="molecule type" value="Genomic_DNA"/>
</dbReference>
<evidence type="ECO:0000256" key="1">
    <source>
        <dbReference type="PROSITE-ProRule" id="PRU00047"/>
    </source>
</evidence>
<keyword evidence="1" id="KW-0863">Zinc-finger</keyword>
<dbReference type="SUPFAM" id="SSF57756">
    <property type="entry name" value="Retrovirus zinc finger-like domains"/>
    <property type="match status" value="1"/>
</dbReference>
<evidence type="ECO:0000313" key="7">
    <source>
        <dbReference type="Proteomes" id="UP000429607"/>
    </source>
</evidence>
<reference evidence="7 9" key="1">
    <citation type="submission" date="2018-09" db="EMBL/GenBank/DDBJ databases">
        <title>Genomic investigation of the strawberry pathogen Phytophthora fragariae indicates pathogenicity is determined by transcriptional variation in three key races.</title>
        <authorList>
            <person name="Adams T.M."/>
            <person name="Armitage A.D."/>
            <person name="Sobczyk M.K."/>
            <person name="Bates H.J."/>
            <person name="Dunwell J.M."/>
            <person name="Nellist C.F."/>
            <person name="Harrison R.J."/>
        </authorList>
    </citation>
    <scope>NUCLEOTIDE SEQUENCE [LARGE SCALE GENOMIC DNA]</scope>
    <source>
        <strain evidence="5 7">SCRP249</strain>
        <strain evidence="4 9">SCRP324</strain>
        <strain evidence="6 8">SCRP333</strain>
    </source>
</reference>
<comment type="caution">
    <text evidence="4">The sequence shown here is derived from an EMBL/GenBank/DDBJ whole genome shotgun (WGS) entry which is preliminary data.</text>
</comment>
<dbReference type="EMBL" id="QXFV01002737">
    <property type="protein sequence ID" value="KAE8983976.1"/>
    <property type="molecule type" value="Genomic_DNA"/>
</dbReference>
<evidence type="ECO:0000313" key="6">
    <source>
        <dbReference type="EMBL" id="KAE9290539.1"/>
    </source>
</evidence>
<evidence type="ECO:0000259" key="3">
    <source>
        <dbReference type="PROSITE" id="PS50158"/>
    </source>
</evidence>
<name>A0A6A3I812_9STRA</name>
<evidence type="ECO:0000313" key="4">
    <source>
        <dbReference type="EMBL" id="KAE8978291.1"/>
    </source>
</evidence>